<organism evidence="1 2">
    <name type="scientific">Thelephora ganbajun</name>
    <name type="common">Ganba fungus</name>
    <dbReference type="NCBI Taxonomy" id="370292"/>
    <lineage>
        <taxon>Eukaryota</taxon>
        <taxon>Fungi</taxon>
        <taxon>Dikarya</taxon>
        <taxon>Basidiomycota</taxon>
        <taxon>Agaricomycotina</taxon>
        <taxon>Agaricomycetes</taxon>
        <taxon>Thelephorales</taxon>
        <taxon>Thelephoraceae</taxon>
        <taxon>Thelephora</taxon>
    </lineage>
</organism>
<keyword evidence="2" id="KW-1185">Reference proteome</keyword>
<evidence type="ECO:0000313" key="1">
    <source>
        <dbReference type="EMBL" id="KAF9646200.1"/>
    </source>
</evidence>
<reference evidence="1" key="2">
    <citation type="journal article" date="2020" name="Nat. Commun.">
        <title>Large-scale genome sequencing of mycorrhizal fungi provides insights into the early evolution of symbiotic traits.</title>
        <authorList>
            <person name="Miyauchi S."/>
            <person name="Kiss E."/>
            <person name="Kuo A."/>
            <person name="Drula E."/>
            <person name="Kohler A."/>
            <person name="Sanchez-Garcia M."/>
            <person name="Morin E."/>
            <person name="Andreopoulos B."/>
            <person name="Barry K.W."/>
            <person name="Bonito G."/>
            <person name="Buee M."/>
            <person name="Carver A."/>
            <person name="Chen C."/>
            <person name="Cichocki N."/>
            <person name="Clum A."/>
            <person name="Culley D."/>
            <person name="Crous P.W."/>
            <person name="Fauchery L."/>
            <person name="Girlanda M."/>
            <person name="Hayes R.D."/>
            <person name="Keri Z."/>
            <person name="LaButti K."/>
            <person name="Lipzen A."/>
            <person name="Lombard V."/>
            <person name="Magnuson J."/>
            <person name="Maillard F."/>
            <person name="Murat C."/>
            <person name="Nolan M."/>
            <person name="Ohm R.A."/>
            <person name="Pangilinan J."/>
            <person name="Pereira M.F."/>
            <person name="Perotto S."/>
            <person name="Peter M."/>
            <person name="Pfister S."/>
            <person name="Riley R."/>
            <person name="Sitrit Y."/>
            <person name="Stielow J.B."/>
            <person name="Szollosi G."/>
            <person name="Zifcakova L."/>
            <person name="Stursova M."/>
            <person name="Spatafora J.W."/>
            <person name="Tedersoo L."/>
            <person name="Vaario L.M."/>
            <person name="Yamada A."/>
            <person name="Yan M."/>
            <person name="Wang P."/>
            <person name="Xu J."/>
            <person name="Bruns T."/>
            <person name="Baldrian P."/>
            <person name="Vilgalys R."/>
            <person name="Dunand C."/>
            <person name="Henrissat B."/>
            <person name="Grigoriev I.V."/>
            <person name="Hibbett D."/>
            <person name="Nagy L.G."/>
            <person name="Martin F.M."/>
        </authorList>
    </citation>
    <scope>NUCLEOTIDE SEQUENCE</scope>
    <source>
        <strain evidence="1">P2</strain>
    </source>
</reference>
<dbReference type="Proteomes" id="UP000886501">
    <property type="component" value="Unassembled WGS sequence"/>
</dbReference>
<comment type="caution">
    <text evidence="1">The sequence shown here is derived from an EMBL/GenBank/DDBJ whole genome shotgun (WGS) entry which is preliminary data.</text>
</comment>
<reference evidence="1" key="1">
    <citation type="submission" date="2019-10" db="EMBL/GenBank/DDBJ databases">
        <authorList>
            <consortium name="DOE Joint Genome Institute"/>
            <person name="Kuo A."/>
            <person name="Miyauchi S."/>
            <person name="Kiss E."/>
            <person name="Drula E."/>
            <person name="Kohler A."/>
            <person name="Sanchez-Garcia M."/>
            <person name="Andreopoulos B."/>
            <person name="Barry K.W."/>
            <person name="Bonito G."/>
            <person name="Buee M."/>
            <person name="Carver A."/>
            <person name="Chen C."/>
            <person name="Cichocki N."/>
            <person name="Clum A."/>
            <person name="Culley D."/>
            <person name="Crous P.W."/>
            <person name="Fauchery L."/>
            <person name="Girlanda M."/>
            <person name="Hayes R."/>
            <person name="Keri Z."/>
            <person name="Labutti K."/>
            <person name="Lipzen A."/>
            <person name="Lombard V."/>
            <person name="Magnuson J."/>
            <person name="Maillard F."/>
            <person name="Morin E."/>
            <person name="Murat C."/>
            <person name="Nolan M."/>
            <person name="Ohm R."/>
            <person name="Pangilinan J."/>
            <person name="Pereira M."/>
            <person name="Perotto S."/>
            <person name="Peter M."/>
            <person name="Riley R."/>
            <person name="Sitrit Y."/>
            <person name="Stielow B."/>
            <person name="Szollosi G."/>
            <person name="Zifcakova L."/>
            <person name="Stursova M."/>
            <person name="Spatafora J.W."/>
            <person name="Tedersoo L."/>
            <person name="Vaario L.-M."/>
            <person name="Yamada A."/>
            <person name="Yan M."/>
            <person name="Wang P."/>
            <person name="Xu J."/>
            <person name="Bruns T."/>
            <person name="Baldrian P."/>
            <person name="Vilgalys R."/>
            <person name="Henrissat B."/>
            <person name="Grigoriev I.V."/>
            <person name="Hibbett D."/>
            <person name="Nagy L.G."/>
            <person name="Martin F.M."/>
        </authorList>
    </citation>
    <scope>NUCLEOTIDE SEQUENCE</scope>
    <source>
        <strain evidence="1">P2</strain>
    </source>
</reference>
<accession>A0ACB6Z9X6</accession>
<protein>
    <submittedName>
        <fullName evidence="1">Uncharacterized protein</fullName>
    </submittedName>
</protein>
<sequence>MLFLFFITLVFPHRCQPRPLLTPPLLPGFSPHIFWISLSYHMETTLHQPNFLVPLILSNDTRGGPTQFTTLHPHMASSTIDALNVQISSGVALELGLGEAVSVTELVGFTLYRTAFRVVKQSLCSD</sequence>
<dbReference type="EMBL" id="MU118065">
    <property type="protein sequence ID" value="KAF9646200.1"/>
    <property type="molecule type" value="Genomic_DNA"/>
</dbReference>
<proteinExistence type="predicted"/>
<gene>
    <name evidence="1" type="ORF">BDM02DRAFT_287350</name>
</gene>
<name>A0ACB6Z9X6_THEGA</name>
<evidence type="ECO:0000313" key="2">
    <source>
        <dbReference type="Proteomes" id="UP000886501"/>
    </source>
</evidence>